<accession>G0L850</accession>
<dbReference type="GO" id="GO:0008270">
    <property type="term" value="F:zinc ion binding"/>
    <property type="evidence" value="ECO:0007669"/>
    <property type="project" value="InterPro"/>
</dbReference>
<dbReference type="PANTHER" id="PTHR11079:SF161">
    <property type="entry name" value="CMP_DCMP-TYPE DEAMINASE DOMAIN-CONTAINING PROTEIN"/>
    <property type="match status" value="1"/>
</dbReference>
<sequence>MDLMKEHEMFMRRAIEMAAKGMNSNAGGPFGAVVVKDGEIIAEGHNKVTSTNDPTAHAEMVVIREACQKLDSFQLTDCIIYTSCEPCPMCLGAIYWARPKAVFYGCDKADAKAIDFDDQFIYDELDKDMEDRQIGFKQMLRDEAVEVFDNWASKNDKTKY</sequence>
<evidence type="ECO:0000259" key="5">
    <source>
        <dbReference type="PROSITE" id="PS51747"/>
    </source>
</evidence>
<dbReference type="Proteomes" id="UP000008898">
    <property type="component" value="Chromosome"/>
</dbReference>
<dbReference type="Gene3D" id="3.40.140.10">
    <property type="entry name" value="Cytidine Deaminase, domain 2"/>
    <property type="match status" value="1"/>
</dbReference>
<feature type="domain" description="CMP/dCMP-type deaminase" evidence="5">
    <location>
        <begin position="5"/>
        <end position="136"/>
    </location>
</feature>
<dbReference type="GO" id="GO:0006152">
    <property type="term" value="P:purine nucleoside catabolic process"/>
    <property type="evidence" value="ECO:0007669"/>
    <property type="project" value="TreeGrafter"/>
</dbReference>
<dbReference type="STRING" id="63186.ZOBELLIA_3811"/>
<dbReference type="EC" id="3.5.4.3" evidence="6"/>
<dbReference type="KEGG" id="zga:ZOBELLIA_3811"/>
<dbReference type="PATRIC" id="fig|63186.3.peg.3731"/>
<evidence type="ECO:0000313" key="6">
    <source>
        <dbReference type="EMBL" id="CAZ97949.1"/>
    </source>
</evidence>
<dbReference type="PANTHER" id="PTHR11079">
    <property type="entry name" value="CYTOSINE DEAMINASE FAMILY MEMBER"/>
    <property type="match status" value="1"/>
</dbReference>
<dbReference type="PROSITE" id="PS00903">
    <property type="entry name" value="CYT_DCMP_DEAMINASES_1"/>
    <property type="match status" value="1"/>
</dbReference>
<dbReference type="FunFam" id="3.40.140.10:FF:000011">
    <property type="entry name" value="tRNA-specific adenosine deaminase"/>
    <property type="match status" value="1"/>
</dbReference>
<dbReference type="AlphaFoldDB" id="G0L850"/>
<protein>
    <submittedName>
        <fullName evidence="6">Guanine deaminase</fullName>
        <ecNumber evidence="6">3.5.4.3</ecNumber>
    </submittedName>
</protein>
<reference evidence="6 7" key="2">
    <citation type="journal article" date="2012" name="Environ. Microbiol.">
        <title>Characterization of the first alginolytic operons in a marine bacterium: from their emergence in marine Flavobacteriia to their independent transfers to marine Proteobacteria and human gut Bacteroides.</title>
        <authorList>
            <person name="Thomas F."/>
            <person name="Barbeyron T."/>
            <person name="Tonon T."/>
            <person name="Genicot S."/>
            <person name="Czjzek M."/>
            <person name="Michel G."/>
        </authorList>
    </citation>
    <scope>NUCLEOTIDE SEQUENCE [LARGE SCALE GENOMIC DNA]</scope>
    <source>
        <strain evidence="7">DSM 12802 / CCUG 47099 / CIP 106680 / NCIMB 13871 / Dsij</strain>
    </source>
</reference>
<name>G0L850_ZOBGA</name>
<keyword evidence="3 6" id="KW-0378">Hydrolase</keyword>
<gene>
    <name evidence="6" type="primary">guaD</name>
    <name evidence="6" type="ordered locus">zobellia_3811</name>
</gene>
<evidence type="ECO:0000313" key="7">
    <source>
        <dbReference type="Proteomes" id="UP000008898"/>
    </source>
</evidence>
<keyword evidence="7" id="KW-1185">Reference proteome</keyword>
<evidence type="ECO:0000256" key="4">
    <source>
        <dbReference type="ARBA" id="ARBA00022833"/>
    </source>
</evidence>
<evidence type="ECO:0000256" key="1">
    <source>
        <dbReference type="ARBA" id="ARBA00006576"/>
    </source>
</evidence>
<reference evidence="7" key="1">
    <citation type="submission" date="2009-07" db="EMBL/GenBank/DDBJ databases">
        <title>Complete genome sequence of Zobellia galactanivorans Dsij.</title>
        <authorList>
            <consortium name="Genoscope - CEA"/>
        </authorList>
    </citation>
    <scope>NUCLEOTIDE SEQUENCE [LARGE SCALE GENOMIC DNA]</scope>
    <source>
        <strain evidence="7">DSM 12802 / CCUG 47099 / CIP 106680 / NCIMB 13871 / Dsij</strain>
    </source>
</reference>
<dbReference type="Pfam" id="PF00383">
    <property type="entry name" value="dCMP_cyt_deam_1"/>
    <property type="match status" value="1"/>
</dbReference>
<dbReference type="InterPro" id="IPR002125">
    <property type="entry name" value="CMP_dCMP_dom"/>
</dbReference>
<dbReference type="HOGENOM" id="CLU_025810_5_2_10"/>
<comment type="similarity">
    <text evidence="1">Belongs to the cytidine and deoxycytidylate deaminase family.</text>
</comment>
<dbReference type="EMBL" id="FP476056">
    <property type="protein sequence ID" value="CAZ97949.1"/>
    <property type="molecule type" value="Genomic_DNA"/>
</dbReference>
<dbReference type="GO" id="GO:0008892">
    <property type="term" value="F:guanine deaminase activity"/>
    <property type="evidence" value="ECO:0007669"/>
    <property type="project" value="UniProtKB-EC"/>
</dbReference>
<proteinExistence type="inferred from homology"/>
<keyword evidence="4" id="KW-0862">Zinc</keyword>
<dbReference type="CDD" id="cd01285">
    <property type="entry name" value="nucleoside_deaminase"/>
    <property type="match status" value="1"/>
</dbReference>
<dbReference type="PROSITE" id="PS51747">
    <property type="entry name" value="CYT_DCMP_DEAMINASES_2"/>
    <property type="match status" value="1"/>
</dbReference>
<dbReference type="InterPro" id="IPR016193">
    <property type="entry name" value="Cytidine_deaminase-like"/>
</dbReference>
<dbReference type="SUPFAM" id="SSF53927">
    <property type="entry name" value="Cytidine deaminase-like"/>
    <property type="match status" value="1"/>
</dbReference>
<organism evidence="6 7">
    <name type="scientific">Zobellia galactanivorans (strain DSM 12802 / CCUG 47099 / CIP 106680 / NCIMB 13871 / Dsij)</name>
    <dbReference type="NCBI Taxonomy" id="63186"/>
    <lineage>
        <taxon>Bacteria</taxon>
        <taxon>Pseudomonadati</taxon>
        <taxon>Bacteroidota</taxon>
        <taxon>Flavobacteriia</taxon>
        <taxon>Flavobacteriales</taxon>
        <taxon>Flavobacteriaceae</taxon>
        <taxon>Zobellia</taxon>
    </lineage>
</organism>
<keyword evidence="2" id="KW-0479">Metal-binding</keyword>
<evidence type="ECO:0000256" key="2">
    <source>
        <dbReference type="ARBA" id="ARBA00022723"/>
    </source>
</evidence>
<dbReference type="GO" id="GO:0047974">
    <property type="term" value="F:guanosine deaminase activity"/>
    <property type="evidence" value="ECO:0007669"/>
    <property type="project" value="TreeGrafter"/>
</dbReference>
<evidence type="ECO:0000256" key="3">
    <source>
        <dbReference type="ARBA" id="ARBA00022801"/>
    </source>
</evidence>
<dbReference type="InterPro" id="IPR016192">
    <property type="entry name" value="APOBEC/CMP_deaminase_Zn-bd"/>
</dbReference>